<dbReference type="AlphaFoldDB" id="A0A4S4MQ09"/>
<gene>
    <name evidence="2" type="ORF">EUX98_g6846</name>
</gene>
<dbReference type="EMBL" id="SGPM01000259">
    <property type="protein sequence ID" value="THH27348.1"/>
    <property type="molecule type" value="Genomic_DNA"/>
</dbReference>
<proteinExistence type="predicted"/>
<dbReference type="OrthoDB" id="10039566at2759"/>
<feature type="region of interest" description="Disordered" evidence="1">
    <location>
        <begin position="1"/>
        <end position="21"/>
    </location>
</feature>
<feature type="region of interest" description="Disordered" evidence="1">
    <location>
        <begin position="407"/>
        <end position="433"/>
    </location>
</feature>
<keyword evidence="3" id="KW-1185">Reference proteome</keyword>
<evidence type="ECO:0000313" key="3">
    <source>
        <dbReference type="Proteomes" id="UP000308730"/>
    </source>
</evidence>
<comment type="caution">
    <text evidence="2">The sequence shown here is derived from an EMBL/GenBank/DDBJ whole genome shotgun (WGS) entry which is preliminary data.</text>
</comment>
<sequence length="433" mass="46661">MNVAIGPRTSTQDGAHPDNHLPKNVTCDAGTEFVNTAHCATCRIGIRMLYFGVQYWGQELEGIIIVLSRVGVDAGAALGVNTDVEDGVLKDMLKSVGRWDVERVDKISVGLSTVAIYSEHGHLADITLPSFTLPLTVNPPPDPTWLTTMSVPVLIKPTKDLATLARFVRNSWRDGVVNVRATVNETVVDALGGWLHLSREHVSSTVRMSLPHLPPPDRVPVHLIVFLIESAATHLALSGNATIENPLPEDMNLHATVPELPFTVFLHAPNDTLAPVANVTTAPITLAHPNVSLAISGFVLPIPPVTQAALSNFISLYLRAQDNPIVISTPFLPGLMFPTTFPAPYPKPQVLRNVTIRNMMLRYSPDGKGGMLASGTVFGRAVLPRGIKVGIDVKRIFPDVLVFDGEVSGSEDDQEETGPPSFTLPPVMGPDPQ</sequence>
<evidence type="ECO:0000256" key="1">
    <source>
        <dbReference type="SAM" id="MobiDB-lite"/>
    </source>
</evidence>
<name>A0A4S4MQ09_9APHY</name>
<accession>A0A4S4MQ09</accession>
<reference evidence="2 3" key="1">
    <citation type="submission" date="2019-02" db="EMBL/GenBank/DDBJ databases">
        <title>Genome sequencing of the rare red list fungi Antrodiella citrinella (Flaviporus citrinellus).</title>
        <authorList>
            <person name="Buettner E."/>
            <person name="Kellner H."/>
        </authorList>
    </citation>
    <scope>NUCLEOTIDE SEQUENCE [LARGE SCALE GENOMIC DNA]</scope>
    <source>
        <strain evidence="2 3">DSM 108506</strain>
    </source>
</reference>
<organism evidence="2 3">
    <name type="scientific">Antrodiella citrinella</name>
    <dbReference type="NCBI Taxonomy" id="2447956"/>
    <lineage>
        <taxon>Eukaryota</taxon>
        <taxon>Fungi</taxon>
        <taxon>Dikarya</taxon>
        <taxon>Basidiomycota</taxon>
        <taxon>Agaricomycotina</taxon>
        <taxon>Agaricomycetes</taxon>
        <taxon>Polyporales</taxon>
        <taxon>Steccherinaceae</taxon>
        <taxon>Antrodiella</taxon>
    </lineage>
</organism>
<evidence type="ECO:0000313" key="2">
    <source>
        <dbReference type="EMBL" id="THH27348.1"/>
    </source>
</evidence>
<dbReference type="Proteomes" id="UP000308730">
    <property type="component" value="Unassembled WGS sequence"/>
</dbReference>
<protein>
    <submittedName>
        <fullName evidence="2">Uncharacterized protein</fullName>
    </submittedName>
</protein>